<dbReference type="SUPFAM" id="SSF56300">
    <property type="entry name" value="Metallo-dependent phosphatases"/>
    <property type="match status" value="1"/>
</dbReference>
<dbReference type="EMBL" id="MF417899">
    <property type="protein sequence ID" value="ASN69960.1"/>
    <property type="molecule type" value="Genomic_DNA"/>
</dbReference>
<protein>
    <recommendedName>
        <fullName evidence="2">Capsule synthesis protein CapA domain-containing protein</fullName>
    </recommendedName>
</protein>
<dbReference type="Pfam" id="PF09587">
    <property type="entry name" value="PGA_cap"/>
    <property type="match status" value="1"/>
</dbReference>
<accession>A0A2H4J434</accession>
<evidence type="ECO:0000313" key="3">
    <source>
        <dbReference type="EMBL" id="ASN69960.1"/>
    </source>
</evidence>
<gene>
    <name evidence="3" type="ORF">7S8_32</name>
</gene>
<dbReference type="CDD" id="cd07381">
    <property type="entry name" value="MPP_CapA"/>
    <property type="match status" value="1"/>
</dbReference>
<feature type="domain" description="Capsule synthesis protein CapA" evidence="2">
    <location>
        <begin position="33"/>
        <end position="280"/>
    </location>
</feature>
<evidence type="ECO:0000256" key="1">
    <source>
        <dbReference type="ARBA" id="ARBA00005662"/>
    </source>
</evidence>
<dbReference type="InterPro" id="IPR019079">
    <property type="entry name" value="Capsule_synth_CapA"/>
</dbReference>
<dbReference type="SMART" id="SM00854">
    <property type="entry name" value="PGA_cap"/>
    <property type="match status" value="1"/>
</dbReference>
<dbReference type="PANTHER" id="PTHR33393:SF12">
    <property type="entry name" value="CAPSULE BIOSYNTHESIS PROTEIN CAPA"/>
    <property type="match status" value="1"/>
</dbReference>
<comment type="similarity">
    <text evidence="1">Belongs to the CapA family.</text>
</comment>
<organism evidence="3">
    <name type="scientific">uncultured Caudovirales phage</name>
    <dbReference type="NCBI Taxonomy" id="2100421"/>
    <lineage>
        <taxon>Viruses</taxon>
        <taxon>Duplodnaviria</taxon>
        <taxon>Heunggongvirae</taxon>
        <taxon>Uroviricota</taxon>
        <taxon>Caudoviricetes</taxon>
        <taxon>Peduoviridae</taxon>
        <taxon>Maltschvirus</taxon>
        <taxon>Maltschvirus maltsch</taxon>
    </lineage>
</organism>
<dbReference type="Gene3D" id="3.60.21.10">
    <property type="match status" value="1"/>
</dbReference>
<proteinExistence type="inferred from homology"/>
<dbReference type="InterPro" id="IPR052169">
    <property type="entry name" value="CW_Biosynth-Accessory"/>
</dbReference>
<dbReference type="PANTHER" id="PTHR33393">
    <property type="entry name" value="POLYGLUTAMINE SYNTHESIS ACCESSORY PROTEIN RV0574C-RELATED"/>
    <property type="match status" value="1"/>
</dbReference>
<dbReference type="InterPro" id="IPR029052">
    <property type="entry name" value="Metallo-depent_PP-like"/>
</dbReference>
<reference evidence="3" key="1">
    <citation type="submission" date="2017-06" db="EMBL/GenBank/DDBJ databases">
        <title>Novel phages from South African skin metaviromes.</title>
        <authorList>
            <person name="van Zyl L.J."/>
            <person name="Abrahams Y."/>
            <person name="Stander E.A."/>
            <person name="Kirby B.M."/>
            <person name="Clavaud C."/>
            <person name="Farcet C."/>
            <person name="Breton L."/>
            <person name="Trindade M.I."/>
        </authorList>
    </citation>
    <scope>NUCLEOTIDE SEQUENCE</scope>
</reference>
<name>A0A2H4J434_9CAUD</name>
<evidence type="ECO:0000259" key="2">
    <source>
        <dbReference type="SMART" id="SM00854"/>
    </source>
</evidence>
<sequence length="379" mass="43758">MKKIIAIVFFSLLAVMTIIFAEIDTHFNHEKVSFVAVGDNLIHPVVYNDAETRHNDYDFSPMYKNVKPYIKKFDIAYINQESPMGGDDIPYSGFKRFNTPSDLSKYLVESGFNLINGSNNHALDKGTHGVNHRVNLWEKYKEKGVMFTGVYKSKKDNEKLQIINKNGIKIAILNYTFGTNGLKPENKYQINYLNENKIKRDVKYAKKYSDAVIVSTHWGQESHHYPNKKQERYAKIFANSNVDAVIGMHPHVIQPVKWVKGINNHKTLVVYSLGNFLNGQNTGNESNNLCGSINFDITKKGQKIVIKNVHWKSLVNYYRERIPGNKDSRYDFTVYPLDKYNNKIANEHGMQSGENKDMTKEHMERITNEIIDKEFLKSN</sequence>